<dbReference type="Proteomes" id="UP000218366">
    <property type="component" value="Unassembled WGS sequence"/>
</dbReference>
<keyword evidence="1" id="KW-0732">Signal</keyword>
<feature type="signal peptide" evidence="1">
    <location>
        <begin position="1"/>
        <end position="38"/>
    </location>
</feature>
<protein>
    <recommendedName>
        <fullName evidence="4">Gellan polysaccharide biosynthesis protein GelF</fullName>
    </recommendedName>
</protein>
<name>A0A2A4B1B0_9SPHN</name>
<evidence type="ECO:0000256" key="1">
    <source>
        <dbReference type="SAM" id="SignalP"/>
    </source>
</evidence>
<dbReference type="EMBL" id="NWMW01000003">
    <property type="protein sequence ID" value="PCD01742.1"/>
    <property type="molecule type" value="Genomic_DNA"/>
</dbReference>
<sequence length="417" mass="45956">MGLTHRDTGNQRTRMRFRGGRLLIAALASALPPTMAAAQTLPNLKASPQDQADLQYMQRNGLNVRTAVLTTFDSNIVRTDADLVPSAADLIVSPTLEARFNRTTPLASFSLSGLVAYDQYVDNSERSRPRFLGGVDGDVRVFGTCSVKPTASFRRERADYGDLNVQVENLQSFSTLGATVECPRSSGFYPSFGYLRSTSDNDRDFDYADQRTNSYSAAIAYAKPSLGVVRLSYTRDNSTRPNVGVRTQVNKAGVIFDRAISSILAAHIDVHALWTDSTPAVIDRYEGAGWDIRLTTRAVPRWLLSLQSSRKITNDTLVASGYALETSYGLVGRGALSELFSIDASIERRDRRFEQNPLAPAQRIGSDNLFIANAQARRRVSERFAIIAGGTYITRQTNNGLAEYNDVQGRLGFEAYF</sequence>
<accession>A0A2A4B1B0</accession>
<proteinExistence type="predicted"/>
<keyword evidence="3" id="KW-1185">Reference proteome</keyword>
<organism evidence="2 3">
    <name type="scientific">Sphingomonas spermidinifaciens</name>
    <dbReference type="NCBI Taxonomy" id="1141889"/>
    <lineage>
        <taxon>Bacteria</taxon>
        <taxon>Pseudomonadati</taxon>
        <taxon>Pseudomonadota</taxon>
        <taxon>Alphaproteobacteria</taxon>
        <taxon>Sphingomonadales</taxon>
        <taxon>Sphingomonadaceae</taxon>
        <taxon>Sphingomonas</taxon>
    </lineage>
</organism>
<evidence type="ECO:0000313" key="3">
    <source>
        <dbReference type="Proteomes" id="UP000218366"/>
    </source>
</evidence>
<feature type="chain" id="PRO_5012742944" description="Gellan polysaccharide biosynthesis protein GelF" evidence="1">
    <location>
        <begin position="39"/>
        <end position="417"/>
    </location>
</feature>
<gene>
    <name evidence="2" type="ORF">COC42_16660</name>
</gene>
<comment type="caution">
    <text evidence="2">The sequence shown here is derived from an EMBL/GenBank/DDBJ whole genome shotgun (WGS) entry which is preliminary data.</text>
</comment>
<evidence type="ECO:0008006" key="4">
    <source>
        <dbReference type="Google" id="ProtNLM"/>
    </source>
</evidence>
<evidence type="ECO:0000313" key="2">
    <source>
        <dbReference type="EMBL" id="PCD01742.1"/>
    </source>
</evidence>
<dbReference type="AlphaFoldDB" id="A0A2A4B1B0"/>
<reference evidence="2 3" key="1">
    <citation type="submission" date="2017-09" db="EMBL/GenBank/DDBJ databases">
        <title>Sphingomonas spermidinifaciens 9NM-10, whole genome shotgun sequence.</title>
        <authorList>
            <person name="Feng G."/>
            <person name="Zhu H."/>
        </authorList>
    </citation>
    <scope>NUCLEOTIDE SEQUENCE [LARGE SCALE GENOMIC DNA]</scope>
    <source>
        <strain evidence="2 3">9NM-10</strain>
    </source>
</reference>